<dbReference type="EMBL" id="AK361314">
    <property type="protein sequence ID" value="BAJ92521.1"/>
    <property type="molecule type" value="mRNA"/>
</dbReference>
<evidence type="ECO:0000313" key="1">
    <source>
        <dbReference type="EMBL" id="BAJ92521.1"/>
    </source>
</evidence>
<name>F2DBQ0_HORVV</name>
<protein>
    <submittedName>
        <fullName evidence="1">Predicted protein</fullName>
    </submittedName>
</protein>
<organism evidence="1">
    <name type="scientific">Hordeum vulgare subsp. vulgare</name>
    <name type="common">Domesticated barley</name>
    <dbReference type="NCBI Taxonomy" id="112509"/>
    <lineage>
        <taxon>Eukaryota</taxon>
        <taxon>Viridiplantae</taxon>
        <taxon>Streptophyta</taxon>
        <taxon>Embryophyta</taxon>
        <taxon>Tracheophyta</taxon>
        <taxon>Spermatophyta</taxon>
        <taxon>Magnoliopsida</taxon>
        <taxon>Liliopsida</taxon>
        <taxon>Poales</taxon>
        <taxon>Poaceae</taxon>
        <taxon>BOP clade</taxon>
        <taxon>Pooideae</taxon>
        <taxon>Triticodae</taxon>
        <taxon>Triticeae</taxon>
        <taxon>Hordeinae</taxon>
        <taxon>Hordeum</taxon>
    </lineage>
</organism>
<proteinExistence type="evidence at transcript level"/>
<dbReference type="AlphaFoldDB" id="F2DBQ0"/>
<accession>F2DBQ0</accession>
<sequence length="52" mass="6137">MPLVFTYSSFFFSMDWKGLRLDRFCILRSRFVVLISSTFPVKFFSSESDNIA</sequence>
<reference evidence="1" key="1">
    <citation type="journal article" date="2011" name="Plant Physiol.">
        <title>Comprehensive sequence analysis of 24,783 barley full-length cDNAs derived from 12 clone libraries.</title>
        <authorList>
            <person name="Matsumoto T."/>
            <person name="Tanaka T."/>
            <person name="Sakai H."/>
            <person name="Amano N."/>
            <person name="Kanamori H."/>
            <person name="Kurita K."/>
            <person name="Kikuta A."/>
            <person name="Kamiya K."/>
            <person name="Yamamoto M."/>
            <person name="Ikawa H."/>
            <person name="Fujii N."/>
            <person name="Hori K."/>
            <person name="Itoh T."/>
            <person name="Sato K."/>
        </authorList>
    </citation>
    <scope>NUCLEOTIDE SEQUENCE</scope>
    <source>
        <tissue evidence="1">Shoot</tissue>
    </source>
</reference>